<dbReference type="PANTHER" id="PTHR31659">
    <property type="entry name" value="PROTEIN: UPF0503-LIKE PROTEIN, PUTATIVE (DUF740)-RELATED"/>
    <property type="match status" value="1"/>
</dbReference>
<dbReference type="EMBL" id="JABEZV010000006">
    <property type="protein sequence ID" value="MBA0713499.1"/>
    <property type="molecule type" value="Genomic_DNA"/>
</dbReference>
<dbReference type="PANTHER" id="PTHR31659:SF9">
    <property type="entry name" value="PROTEIN: UPF0503-LIKE PROTEIN, PUTATIVE (DUF740)-RELATED"/>
    <property type="match status" value="1"/>
</dbReference>
<dbReference type="GO" id="GO:0005886">
    <property type="term" value="C:plasma membrane"/>
    <property type="evidence" value="ECO:0007669"/>
    <property type="project" value="TreeGrafter"/>
</dbReference>
<protein>
    <submittedName>
        <fullName evidence="1">Uncharacterized protein</fullName>
    </submittedName>
</protein>
<reference evidence="1 2" key="1">
    <citation type="journal article" date="2019" name="Genome Biol. Evol.">
        <title>Insights into the evolution of the New World diploid cottons (Gossypium, subgenus Houzingenia) based on genome sequencing.</title>
        <authorList>
            <person name="Grover C.E."/>
            <person name="Arick M.A. 2nd"/>
            <person name="Thrash A."/>
            <person name="Conover J.L."/>
            <person name="Sanders W.S."/>
            <person name="Peterson D.G."/>
            <person name="Frelichowski J.E."/>
            <person name="Scheffler J.A."/>
            <person name="Scheffler B.E."/>
            <person name="Wendel J.F."/>
        </authorList>
    </citation>
    <scope>NUCLEOTIDE SEQUENCE [LARGE SCALE GENOMIC DNA]</scope>
    <source>
        <strain evidence="1">4</strain>
        <tissue evidence="1">Leaf</tissue>
    </source>
</reference>
<keyword evidence="2" id="KW-1185">Reference proteome</keyword>
<name>A0A7J8ZQA8_9ROSI</name>
<feature type="non-terminal residue" evidence="1">
    <location>
        <position position="1"/>
    </location>
</feature>
<dbReference type="Pfam" id="PF05340">
    <property type="entry name" value="DUF740"/>
    <property type="match status" value="2"/>
</dbReference>
<comment type="caution">
    <text evidence="1">The sequence shown here is derived from an EMBL/GenBank/DDBJ whole genome shotgun (WGS) entry which is preliminary data.</text>
</comment>
<dbReference type="InterPro" id="IPR008004">
    <property type="entry name" value="OCTOPUS-like"/>
</dbReference>
<gene>
    <name evidence="1" type="ORF">Golax_012530</name>
</gene>
<evidence type="ECO:0000313" key="1">
    <source>
        <dbReference type="EMBL" id="MBA0713499.1"/>
    </source>
</evidence>
<sequence length="400" mass="44902">HFTSFFLSYLCKRLALLEFSSASRKSPIAATTSTSTAAFKAIFKPSRGGGNRIRFLPELQRVKSFSASKKEGSQKTLWSLFYRDAERNPHKKETAGNGRPFEIDEVEAPNLGSSSNVFQGPVFESKEEGRTESGIDHAGQMDELKLVSNAKVFPATVDYINGSKLGVLDAVAVEMDEMKLVSNVDYTHGPRRRKSRDRSGSIRKTAASIVVETDEMKLVSNVEASPATVDYVSGPKLSLRDESLPGGSAATVDYINGAKLVVPDTDSNSNSSRDHRFGNRERKGLSKKSWRWSKAWNIFWFIKRSVKKDEDGDRISELRTCREGLIRNLGQRVRAVLVDHLSVQGRAAMSQMGTVRRREMSLCWSATYSPNNIDNGLLRFYLNLWNCYRRSAMKAYWIEI</sequence>
<dbReference type="AlphaFoldDB" id="A0A7J8ZQA8"/>
<accession>A0A7J8ZQA8</accession>
<organism evidence="1 2">
    <name type="scientific">Gossypium laxum</name>
    <dbReference type="NCBI Taxonomy" id="34288"/>
    <lineage>
        <taxon>Eukaryota</taxon>
        <taxon>Viridiplantae</taxon>
        <taxon>Streptophyta</taxon>
        <taxon>Embryophyta</taxon>
        <taxon>Tracheophyta</taxon>
        <taxon>Spermatophyta</taxon>
        <taxon>Magnoliopsida</taxon>
        <taxon>eudicotyledons</taxon>
        <taxon>Gunneridae</taxon>
        <taxon>Pentapetalae</taxon>
        <taxon>rosids</taxon>
        <taxon>malvids</taxon>
        <taxon>Malvales</taxon>
        <taxon>Malvaceae</taxon>
        <taxon>Malvoideae</taxon>
        <taxon>Gossypium</taxon>
    </lineage>
</organism>
<proteinExistence type="predicted"/>
<dbReference type="Proteomes" id="UP000593574">
    <property type="component" value="Unassembled WGS sequence"/>
</dbReference>
<evidence type="ECO:0000313" key="2">
    <source>
        <dbReference type="Proteomes" id="UP000593574"/>
    </source>
</evidence>